<dbReference type="InterPro" id="IPR026590">
    <property type="entry name" value="Ssirtuin_cat_dom"/>
</dbReference>
<dbReference type="InterPro" id="IPR029035">
    <property type="entry name" value="DHS-like_NAD/FAD-binding_dom"/>
</dbReference>
<evidence type="ECO:0000256" key="1">
    <source>
        <dbReference type="ARBA" id="ARBA00006924"/>
    </source>
</evidence>
<dbReference type="GO" id="GO:0070403">
    <property type="term" value="F:NAD+ binding"/>
    <property type="evidence" value="ECO:0007669"/>
    <property type="project" value="InterPro"/>
</dbReference>
<sequence>MTSTLFGPSSDVEEFSKVLQSSRRVLALCGAGLSAASGLDTFRGAGGMWRNHQATTLATPDAFRADPGLVWLFYSYRRHRALQARPNAGHVALVKLAERMPDFITLTQNVDGLSQRANHPREQLKLLHGTLFDIKCFNSSCNYVEQDNYNDPYHPILAIHSAEDDRLAAAKKAADSSTPDRIANMESATTSQTPEGTTRIDPADLPHCPKCKTGLLRPGVVWFGEGLPADTLSEIDEWMDRGKVDLIMVIGTTATVWPAAGYVEDARARGARVCVVNMDSAELGAAGQLQTGDFLFEGDASKILPELVKSVAGDVESEWQRYLLGLEGDER</sequence>
<feature type="binding site" evidence="4">
    <location>
        <position position="208"/>
    </location>
    <ligand>
        <name>Zn(2+)</name>
        <dbReference type="ChEBI" id="CHEBI:29105"/>
    </ligand>
</feature>
<evidence type="ECO:0000313" key="7">
    <source>
        <dbReference type="EMBL" id="KAG0651293.1"/>
    </source>
</evidence>
<reference evidence="7" key="1">
    <citation type="submission" date="2019-07" db="EMBL/GenBank/DDBJ databases">
        <title>Hyphodiscus hymeniophilus genome sequencing and assembly.</title>
        <authorList>
            <person name="Kramer G."/>
            <person name="Nodwell J."/>
        </authorList>
    </citation>
    <scope>NUCLEOTIDE SEQUENCE</scope>
    <source>
        <strain evidence="7">ATCC 34498</strain>
    </source>
</reference>
<dbReference type="InterPro" id="IPR026591">
    <property type="entry name" value="Sirtuin_cat_small_dom_sf"/>
</dbReference>
<feature type="compositionally biased region" description="Polar residues" evidence="5">
    <location>
        <begin position="186"/>
        <end position="196"/>
    </location>
</feature>
<dbReference type="Proteomes" id="UP000785200">
    <property type="component" value="Unassembled WGS sequence"/>
</dbReference>
<dbReference type="PANTHER" id="PTHR11085">
    <property type="entry name" value="NAD-DEPENDENT PROTEIN DEACYLASE SIRTUIN-5, MITOCHONDRIAL-RELATED"/>
    <property type="match status" value="1"/>
</dbReference>
<dbReference type="GO" id="GO:0005634">
    <property type="term" value="C:nucleus"/>
    <property type="evidence" value="ECO:0007669"/>
    <property type="project" value="TreeGrafter"/>
</dbReference>
<accession>A0A9P6VNJ1</accession>
<keyword evidence="2" id="KW-0808">Transferase</keyword>
<dbReference type="PANTHER" id="PTHR11085:SF10">
    <property type="entry name" value="NAD-DEPENDENT PROTEIN DEACYLASE SIRTUIN-5, MITOCHONDRIAL-RELATED"/>
    <property type="match status" value="1"/>
</dbReference>
<dbReference type="SUPFAM" id="SSF52467">
    <property type="entry name" value="DHS-like NAD/FAD-binding domain"/>
    <property type="match status" value="1"/>
</dbReference>
<evidence type="ECO:0000256" key="3">
    <source>
        <dbReference type="ARBA" id="ARBA00023027"/>
    </source>
</evidence>
<keyword evidence="4" id="KW-0862">Zinc</keyword>
<dbReference type="Gene3D" id="3.30.1600.10">
    <property type="entry name" value="SIR2/SIRT2 'Small Domain"/>
    <property type="match status" value="1"/>
</dbReference>
<proteinExistence type="inferred from homology"/>
<keyword evidence="8" id="KW-1185">Reference proteome</keyword>
<evidence type="ECO:0000313" key="8">
    <source>
        <dbReference type="Proteomes" id="UP000785200"/>
    </source>
</evidence>
<dbReference type="AlphaFoldDB" id="A0A9P6VNJ1"/>
<dbReference type="InterPro" id="IPR050134">
    <property type="entry name" value="NAD-dep_sirtuin_deacylases"/>
</dbReference>
<protein>
    <recommendedName>
        <fullName evidence="6">Deacetylase sirtuin-type domain-containing protein</fullName>
    </recommendedName>
</protein>
<dbReference type="Pfam" id="PF02146">
    <property type="entry name" value="SIR2"/>
    <property type="match status" value="1"/>
</dbReference>
<evidence type="ECO:0000259" key="6">
    <source>
        <dbReference type="PROSITE" id="PS50305"/>
    </source>
</evidence>
<keyword evidence="3" id="KW-0520">NAD</keyword>
<comment type="similarity">
    <text evidence="1">Belongs to the sirtuin family. Class I subfamily.</text>
</comment>
<dbReference type="PROSITE" id="PS50305">
    <property type="entry name" value="SIRTUIN"/>
    <property type="match status" value="1"/>
</dbReference>
<evidence type="ECO:0000256" key="5">
    <source>
        <dbReference type="SAM" id="MobiDB-lite"/>
    </source>
</evidence>
<comment type="caution">
    <text evidence="7">The sequence shown here is derived from an EMBL/GenBank/DDBJ whole genome shotgun (WGS) entry which is preliminary data.</text>
</comment>
<dbReference type="Gene3D" id="3.40.50.1220">
    <property type="entry name" value="TPP-binding domain"/>
    <property type="match status" value="1"/>
</dbReference>
<feature type="domain" description="Deacetylase sirtuin-type" evidence="6">
    <location>
        <begin position="5"/>
        <end position="327"/>
    </location>
</feature>
<dbReference type="GO" id="GO:0017136">
    <property type="term" value="F:histone deacetylase activity, NAD-dependent"/>
    <property type="evidence" value="ECO:0007669"/>
    <property type="project" value="TreeGrafter"/>
</dbReference>
<gene>
    <name evidence="7" type="ORF">D0Z07_1754</name>
</gene>
<dbReference type="EMBL" id="VNKQ01000004">
    <property type="protein sequence ID" value="KAG0651293.1"/>
    <property type="molecule type" value="Genomic_DNA"/>
</dbReference>
<name>A0A9P6VNJ1_9HELO</name>
<evidence type="ECO:0000256" key="4">
    <source>
        <dbReference type="PROSITE-ProRule" id="PRU00236"/>
    </source>
</evidence>
<feature type="binding site" evidence="4">
    <location>
        <position position="211"/>
    </location>
    <ligand>
        <name>Zn(2+)</name>
        <dbReference type="ChEBI" id="CHEBI:29105"/>
    </ligand>
</feature>
<dbReference type="GO" id="GO:0046872">
    <property type="term" value="F:metal ion binding"/>
    <property type="evidence" value="ECO:0007669"/>
    <property type="project" value="UniProtKB-KW"/>
</dbReference>
<dbReference type="InterPro" id="IPR003000">
    <property type="entry name" value="Sirtuin"/>
</dbReference>
<dbReference type="OrthoDB" id="424302at2759"/>
<feature type="active site" description="Proton acceptor" evidence="4">
    <location>
        <position position="128"/>
    </location>
</feature>
<evidence type="ECO:0000256" key="2">
    <source>
        <dbReference type="ARBA" id="ARBA00022679"/>
    </source>
</evidence>
<feature type="binding site" evidence="4">
    <location>
        <position position="136"/>
    </location>
    <ligand>
        <name>Zn(2+)</name>
        <dbReference type="ChEBI" id="CHEBI:29105"/>
    </ligand>
</feature>
<keyword evidence="4" id="KW-0479">Metal-binding</keyword>
<feature type="region of interest" description="Disordered" evidence="5">
    <location>
        <begin position="184"/>
        <end position="204"/>
    </location>
</feature>
<feature type="binding site" evidence="4">
    <location>
        <position position="141"/>
    </location>
    <ligand>
        <name>Zn(2+)</name>
        <dbReference type="ChEBI" id="CHEBI:29105"/>
    </ligand>
</feature>
<organism evidence="7 8">
    <name type="scientific">Hyphodiscus hymeniophilus</name>
    <dbReference type="NCBI Taxonomy" id="353542"/>
    <lineage>
        <taxon>Eukaryota</taxon>
        <taxon>Fungi</taxon>
        <taxon>Dikarya</taxon>
        <taxon>Ascomycota</taxon>
        <taxon>Pezizomycotina</taxon>
        <taxon>Leotiomycetes</taxon>
        <taxon>Helotiales</taxon>
        <taxon>Hyphodiscaceae</taxon>
        <taxon>Hyphodiscus</taxon>
    </lineage>
</organism>